<evidence type="ECO:0000259" key="2">
    <source>
        <dbReference type="Pfam" id="PF12804"/>
    </source>
</evidence>
<comment type="caution">
    <text evidence="3">The sequence shown here is derived from an EMBL/GenBank/DDBJ whole genome shotgun (WGS) entry which is preliminary data.</text>
</comment>
<evidence type="ECO:0000313" key="3">
    <source>
        <dbReference type="EMBL" id="TMI94614.1"/>
    </source>
</evidence>
<dbReference type="SUPFAM" id="SSF53448">
    <property type="entry name" value="Nucleotide-diphospho-sugar transferases"/>
    <property type="match status" value="1"/>
</dbReference>
<reference evidence="3 4" key="1">
    <citation type="journal article" date="2019" name="Nat. Microbiol.">
        <title>Mediterranean grassland soil C-N compound turnover is dependent on rainfall and depth, and is mediated by genomically divergent microorganisms.</title>
        <authorList>
            <person name="Diamond S."/>
            <person name="Andeer P.F."/>
            <person name="Li Z."/>
            <person name="Crits-Christoph A."/>
            <person name="Burstein D."/>
            <person name="Anantharaman K."/>
            <person name="Lane K.R."/>
            <person name="Thomas B.C."/>
            <person name="Pan C."/>
            <person name="Northen T.R."/>
            <person name="Banfield J.F."/>
        </authorList>
    </citation>
    <scope>NUCLEOTIDE SEQUENCE [LARGE SCALE GENOMIC DNA]</scope>
    <source>
        <strain evidence="3">NP_4</strain>
    </source>
</reference>
<feature type="domain" description="MobA-like NTP transferase" evidence="2">
    <location>
        <begin position="3"/>
        <end position="152"/>
    </location>
</feature>
<dbReference type="Gene3D" id="3.90.550.10">
    <property type="entry name" value="Spore Coat Polysaccharide Biosynthesis Protein SpsA, Chain A"/>
    <property type="match status" value="1"/>
</dbReference>
<dbReference type="Proteomes" id="UP000319353">
    <property type="component" value="Unassembled WGS sequence"/>
</dbReference>
<feature type="region of interest" description="Disordered" evidence="1">
    <location>
        <begin position="1"/>
        <end position="21"/>
    </location>
</feature>
<dbReference type="InterPro" id="IPR025877">
    <property type="entry name" value="MobA-like_NTP_Trfase"/>
</dbReference>
<dbReference type="EMBL" id="VBAL01000322">
    <property type="protein sequence ID" value="TMI94614.1"/>
    <property type="molecule type" value="Genomic_DNA"/>
</dbReference>
<evidence type="ECO:0000313" key="4">
    <source>
        <dbReference type="Proteomes" id="UP000319353"/>
    </source>
</evidence>
<name>A0A537KFV6_9BACT</name>
<feature type="non-terminal residue" evidence="3">
    <location>
        <position position="175"/>
    </location>
</feature>
<accession>A0A537KFV6</accession>
<evidence type="ECO:0000256" key="1">
    <source>
        <dbReference type="SAM" id="MobiDB-lite"/>
    </source>
</evidence>
<dbReference type="GO" id="GO:0016779">
    <property type="term" value="F:nucleotidyltransferase activity"/>
    <property type="evidence" value="ECO:0007669"/>
    <property type="project" value="UniProtKB-ARBA"/>
</dbReference>
<organism evidence="3 4">
    <name type="scientific">Candidatus Segetimicrobium genomatis</name>
    <dbReference type="NCBI Taxonomy" id="2569760"/>
    <lineage>
        <taxon>Bacteria</taxon>
        <taxon>Bacillati</taxon>
        <taxon>Candidatus Sysuimicrobiota</taxon>
        <taxon>Candidatus Sysuimicrobiia</taxon>
        <taxon>Candidatus Sysuimicrobiales</taxon>
        <taxon>Candidatus Segetimicrobiaceae</taxon>
        <taxon>Candidatus Segetimicrobium</taxon>
    </lineage>
</organism>
<gene>
    <name evidence="3" type="ORF">E6H01_14845</name>
</gene>
<proteinExistence type="predicted"/>
<sequence length="175" mass="18140">MHGLVLAGGEGSRLTRGRGGGVAAPKPLVEVAGRPLVVGLLETFGRLGCETLTCMVRDEFRDALRLLAACDVGRPLRVEPCHTPTSAHTLAAGLALVPPGPVFCSLVDTIMPPESWRAVYAATGTYLAGGVDAVLIVTPFVDDESPVYVSRDASGFVRALGEVATRPAVVTGGVY</sequence>
<dbReference type="InterPro" id="IPR029044">
    <property type="entry name" value="Nucleotide-diphossugar_trans"/>
</dbReference>
<protein>
    <recommendedName>
        <fullName evidence="2">MobA-like NTP transferase domain-containing protein</fullName>
    </recommendedName>
</protein>
<dbReference type="AlphaFoldDB" id="A0A537KFV6"/>
<dbReference type="Pfam" id="PF12804">
    <property type="entry name" value="NTP_transf_3"/>
    <property type="match status" value="1"/>
</dbReference>